<comment type="caution">
    <text evidence="2">The sequence shown here is derived from an EMBL/GenBank/DDBJ whole genome shotgun (WGS) entry which is preliminary data.</text>
</comment>
<dbReference type="CDD" id="cd02440">
    <property type="entry name" value="AdoMet_MTases"/>
    <property type="match status" value="1"/>
</dbReference>
<evidence type="ECO:0000313" key="2">
    <source>
        <dbReference type="EMBL" id="KKQ97037.1"/>
    </source>
</evidence>
<reference evidence="2 3" key="1">
    <citation type="journal article" date="2015" name="Nature">
        <title>rRNA introns, odd ribosomes, and small enigmatic genomes across a large radiation of phyla.</title>
        <authorList>
            <person name="Brown C.T."/>
            <person name="Hug L.A."/>
            <person name="Thomas B.C."/>
            <person name="Sharon I."/>
            <person name="Castelle C.J."/>
            <person name="Singh A."/>
            <person name="Wilkins M.J."/>
            <person name="Williams K.H."/>
            <person name="Banfield J.F."/>
        </authorList>
    </citation>
    <scope>NUCLEOTIDE SEQUENCE [LARGE SCALE GENOMIC DNA]</scope>
</reference>
<evidence type="ECO:0000259" key="1">
    <source>
        <dbReference type="Pfam" id="PF08241"/>
    </source>
</evidence>
<feature type="domain" description="Methyltransferase type 11" evidence="1">
    <location>
        <begin position="45"/>
        <end position="136"/>
    </location>
</feature>
<dbReference type="AlphaFoldDB" id="A0A0G0M170"/>
<dbReference type="EMBL" id="LBWA01000019">
    <property type="protein sequence ID" value="KKQ97037.1"/>
    <property type="molecule type" value="Genomic_DNA"/>
</dbReference>
<evidence type="ECO:0000313" key="3">
    <source>
        <dbReference type="Proteomes" id="UP000034325"/>
    </source>
</evidence>
<keyword evidence="2" id="KW-0489">Methyltransferase</keyword>
<dbReference type="GO" id="GO:0008757">
    <property type="term" value="F:S-adenosylmethionine-dependent methyltransferase activity"/>
    <property type="evidence" value="ECO:0007669"/>
    <property type="project" value="InterPro"/>
</dbReference>
<dbReference type="InterPro" id="IPR013216">
    <property type="entry name" value="Methyltransf_11"/>
</dbReference>
<dbReference type="GO" id="GO:0032259">
    <property type="term" value="P:methylation"/>
    <property type="evidence" value="ECO:0007669"/>
    <property type="project" value="UniProtKB-KW"/>
</dbReference>
<organism evidence="2 3">
    <name type="scientific">Candidatus Woesebacteria bacterium GW2011_GWA1_39_12</name>
    <dbReference type="NCBI Taxonomy" id="1618549"/>
    <lineage>
        <taxon>Bacteria</taxon>
        <taxon>Candidatus Woeseibacteriota</taxon>
    </lineage>
</organism>
<dbReference type="Gene3D" id="3.40.50.150">
    <property type="entry name" value="Vaccinia Virus protein VP39"/>
    <property type="match status" value="1"/>
</dbReference>
<dbReference type="PANTHER" id="PTHR43861">
    <property type="entry name" value="TRANS-ACONITATE 2-METHYLTRANSFERASE-RELATED"/>
    <property type="match status" value="1"/>
</dbReference>
<dbReference type="InterPro" id="IPR029063">
    <property type="entry name" value="SAM-dependent_MTases_sf"/>
</dbReference>
<proteinExistence type="predicted"/>
<dbReference type="Pfam" id="PF08241">
    <property type="entry name" value="Methyltransf_11"/>
    <property type="match status" value="1"/>
</dbReference>
<name>A0A0G0M170_9BACT</name>
<sequence length="244" mass="27587">MADFRRQGTYSKQYLADVTFALKKLESENLLSLIGNFLDGKKKILDIGCGIGVLASEVKDRYNSEVYGIDINRVAVKSAVQAGIKAKVGDIEKKLPYGNESFDAVLIIQVIEHVLGTDDLVLEAKRVLKENGLLIISTPNLSNWFNRIIFLFGFQPFFTEVSLKDKTFGLSFTRGMSVNRETLGHLRVFTLRALRDLLNYYGFKTNFIRGGNLYYLPKFMKPIDKFFSFFPGVASDLIVVAKRE</sequence>
<keyword evidence="2" id="KW-0808">Transferase</keyword>
<accession>A0A0G0M170</accession>
<dbReference type="SUPFAM" id="SSF53335">
    <property type="entry name" value="S-adenosyl-L-methionine-dependent methyltransferases"/>
    <property type="match status" value="1"/>
</dbReference>
<gene>
    <name evidence="2" type="ORF">UT23_C0019G0006</name>
</gene>
<dbReference type="PANTHER" id="PTHR43861:SF6">
    <property type="entry name" value="METHYLTRANSFERASE TYPE 11"/>
    <property type="match status" value="1"/>
</dbReference>
<protein>
    <submittedName>
        <fullName evidence="2">Methyltransferase type 11</fullName>
    </submittedName>
</protein>
<dbReference type="Proteomes" id="UP000034325">
    <property type="component" value="Unassembled WGS sequence"/>
</dbReference>